<proteinExistence type="predicted"/>
<reference evidence="2 3" key="1">
    <citation type="journal article" date="2012" name="Genome Biol.">
        <title>Genome and low-iron response of an oceanic diatom adapted to chronic iron limitation.</title>
        <authorList>
            <person name="Lommer M."/>
            <person name="Specht M."/>
            <person name="Roy A.S."/>
            <person name="Kraemer L."/>
            <person name="Andreson R."/>
            <person name="Gutowska M.A."/>
            <person name="Wolf J."/>
            <person name="Bergner S.V."/>
            <person name="Schilhabel M.B."/>
            <person name="Klostermeier U.C."/>
            <person name="Beiko R.G."/>
            <person name="Rosenstiel P."/>
            <person name="Hippler M."/>
            <person name="Laroche J."/>
        </authorList>
    </citation>
    <scope>NUCLEOTIDE SEQUENCE [LARGE SCALE GENOMIC DNA]</scope>
    <source>
        <strain evidence="2 3">CCMP1005</strain>
    </source>
</reference>
<gene>
    <name evidence="2" type="ORF">THAOC_06514</name>
</gene>
<evidence type="ECO:0000313" key="3">
    <source>
        <dbReference type="Proteomes" id="UP000266841"/>
    </source>
</evidence>
<accession>K0TEQ4</accession>
<name>K0TEQ4_THAOC</name>
<organism evidence="2 3">
    <name type="scientific">Thalassiosira oceanica</name>
    <name type="common">Marine diatom</name>
    <dbReference type="NCBI Taxonomy" id="159749"/>
    <lineage>
        <taxon>Eukaryota</taxon>
        <taxon>Sar</taxon>
        <taxon>Stramenopiles</taxon>
        <taxon>Ochrophyta</taxon>
        <taxon>Bacillariophyta</taxon>
        <taxon>Coscinodiscophyceae</taxon>
        <taxon>Thalassiosirophycidae</taxon>
        <taxon>Thalassiosirales</taxon>
        <taxon>Thalassiosiraceae</taxon>
        <taxon>Thalassiosira</taxon>
    </lineage>
</organism>
<protein>
    <submittedName>
        <fullName evidence="2">Uncharacterized protein</fullName>
    </submittedName>
</protein>
<evidence type="ECO:0000256" key="1">
    <source>
        <dbReference type="SAM" id="MobiDB-lite"/>
    </source>
</evidence>
<feature type="region of interest" description="Disordered" evidence="1">
    <location>
        <begin position="65"/>
        <end position="97"/>
    </location>
</feature>
<keyword evidence="3" id="KW-1185">Reference proteome</keyword>
<dbReference type="EMBL" id="AGNL01006499">
    <property type="protein sequence ID" value="EJK71996.1"/>
    <property type="molecule type" value="Genomic_DNA"/>
</dbReference>
<sequence length="126" mass="14471">MDIVNLAHQDGPRFRCHVFHFPSAFHLAEFALWLFGGGPEHMLKSGQTSNARSLLIEFMTPSSKFHKPESMPAHQFKTSNDEDMDLTFDGKRDTPESPLCYQKRYNQNVFQESQDPTIAIPSWETP</sequence>
<dbReference type="AlphaFoldDB" id="K0TEQ4"/>
<evidence type="ECO:0000313" key="2">
    <source>
        <dbReference type="EMBL" id="EJK71996.1"/>
    </source>
</evidence>
<dbReference type="Proteomes" id="UP000266841">
    <property type="component" value="Unassembled WGS sequence"/>
</dbReference>
<comment type="caution">
    <text evidence="2">The sequence shown here is derived from an EMBL/GenBank/DDBJ whole genome shotgun (WGS) entry which is preliminary data.</text>
</comment>